<organism evidence="3 4">
    <name type="scientific">Turnera subulata</name>
    <dbReference type="NCBI Taxonomy" id="218843"/>
    <lineage>
        <taxon>Eukaryota</taxon>
        <taxon>Viridiplantae</taxon>
        <taxon>Streptophyta</taxon>
        <taxon>Embryophyta</taxon>
        <taxon>Tracheophyta</taxon>
        <taxon>Spermatophyta</taxon>
        <taxon>Magnoliopsida</taxon>
        <taxon>eudicotyledons</taxon>
        <taxon>Gunneridae</taxon>
        <taxon>Pentapetalae</taxon>
        <taxon>rosids</taxon>
        <taxon>fabids</taxon>
        <taxon>Malpighiales</taxon>
        <taxon>Passifloraceae</taxon>
        <taxon>Turnera</taxon>
    </lineage>
</organism>
<dbReference type="PANTHER" id="PTHR31286:SF167">
    <property type="entry name" value="OS09G0268800 PROTEIN"/>
    <property type="match status" value="1"/>
</dbReference>
<dbReference type="SUPFAM" id="SSF57756">
    <property type="entry name" value="Retrovirus zinc finger-like domains"/>
    <property type="match status" value="1"/>
</dbReference>
<protein>
    <recommendedName>
        <fullName evidence="2">CCHC-type domain-containing protein</fullName>
    </recommendedName>
</protein>
<comment type="caution">
    <text evidence="3">The sequence shown here is derived from an EMBL/GenBank/DDBJ whole genome shotgun (WGS) entry which is preliminary data.</text>
</comment>
<dbReference type="PROSITE" id="PS50158">
    <property type="entry name" value="ZF_CCHC"/>
    <property type="match status" value="1"/>
</dbReference>
<dbReference type="InterPro" id="IPR036875">
    <property type="entry name" value="Znf_CCHC_sf"/>
</dbReference>
<keyword evidence="1" id="KW-0862">Zinc</keyword>
<dbReference type="InterPro" id="IPR001878">
    <property type="entry name" value="Znf_CCHC"/>
</dbReference>
<dbReference type="EMBL" id="JAKUCV010003471">
    <property type="protein sequence ID" value="KAJ4838810.1"/>
    <property type="molecule type" value="Genomic_DNA"/>
</dbReference>
<dbReference type="InterPro" id="IPR040256">
    <property type="entry name" value="At4g02000-like"/>
</dbReference>
<evidence type="ECO:0000313" key="4">
    <source>
        <dbReference type="Proteomes" id="UP001141552"/>
    </source>
</evidence>
<sequence length="264" mass="29570">MESKQTTPALAENGSNYDHEKAIKAFDETKTGGKGLVDAGGLLSLFWFTVGADLLSRLLFALQAIEEQFLGDGRIVTRLEGVEAGVGHGPVEEDEIFILEEPAESQMETRFFCVLGKAIFGDQVLTQVPLLEVLLWVKILDIPLNQRTMKNVSGIAERAEKFVGFDEKGAVGWGKFVRARIWLNTKKPLRKSLAVHKEEGQMVEVSFQYEGIPNFCYICGKLGHTLKKCESRNEDSNEEEKLDFGEWLQASPRKLYSVRLEAAR</sequence>
<evidence type="ECO:0000259" key="2">
    <source>
        <dbReference type="PROSITE" id="PS50158"/>
    </source>
</evidence>
<accession>A0A9Q0FW56</accession>
<dbReference type="Proteomes" id="UP001141552">
    <property type="component" value="Unassembled WGS sequence"/>
</dbReference>
<name>A0A9Q0FW56_9ROSI</name>
<feature type="domain" description="CCHC-type" evidence="2">
    <location>
        <begin position="216"/>
        <end position="231"/>
    </location>
</feature>
<evidence type="ECO:0000313" key="3">
    <source>
        <dbReference type="EMBL" id="KAJ4838810.1"/>
    </source>
</evidence>
<dbReference type="PANTHER" id="PTHR31286">
    <property type="entry name" value="GLYCINE-RICH CELL WALL STRUCTURAL PROTEIN 1.8-LIKE"/>
    <property type="match status" value="1"/>
</dbReference>
<keyword evidence="1" id="KW-0863">Zinc-finger</keyword>
<dbReference type="GO" id="GO:0008270">
    <property type="term" value="F:zinc ion binding"/>
    <property type="evidence" value="ECO:0007669"/>
    <property type="project" value="UniProtKB-KW"/>
</dbReference>
<dbReference type="AlphaFoldDB" id="A0A9Q0FW56"/>
<dbReference type="OrthoDB" id="994204at2759"/>
<dbReference type="InterPro" id="IPR025836">
    <property type="entry name" value="Zn_knuckle_CX2CX4HX4C"/>
</dbReference>
<keyword evidence="4" id="KW-1185">Reference proteome</keyword>
<reference evidence="3" key="2">
    <citation type="journal article" date="2023" name="Plants (Basel)">
        <title>Annotation of the Turnera subulata (Passifloraceae) Draft Genome Reveals the S-Locus Evolved after the Divergence of Turneroideae from Passifloroideae in a Stepwise Manner.</title>
        <authorList>
            <person name="Henning P.M."/>
            <person name="Roalson E.H."/>
            <person name="Mir W."/>
            <person name="McCubbin A.G."/>
            <person name="Shore J.S."/>
        </authorList>
    </citation>
    <scope>NUCLEOTIDE SEQUENCE</scope>
    <source>
        <strain evidence="3">F60SS</strain>
    </source>
</reference>
<proteinExistence type="predicted"/>
<evidence type="ECO:0000256" key="1">
    <source>
        <dbReference type="PROSITE-ProRule" id="PRU00047"/>
    </source>
</evidence>
<gene>
    <name evidence="3" type="ORF">Tsubulata_011257</name>
</gene>
<reference evidence="3" key="1">
    <citation type="submission" date="2022-02" db="EMBL/GenBank/DDBJ databases">
        <authorList>
            <person name="Henning P.M."/>
            <person name="McCubbin A.G."/>
            <person name="Shore J.S."/>
        </authorList>
    </citation>
    <scope>NUCLEOTIDE SEQUENCE</scope>
    <source>
        <strain evidence="3">F60SS</strain>
        <tissue evidence="3">Leaves</tissue>
    </source>
</reference>
<dbReference type="Pfam" id="PF14392">
    <property type="entry name" value="zf-CCHC_4"/>
    <property type="match status" value="1"/>
</dbReference>
<keyword evidence="1" id="KW-0479">Metal-binding</keyword>
<dbReference type="GO" id="GO:0003676">
    <property type="term" value="F:nucleic acid binding"/>
    <property type="evidence" value="ECO:0007669"/>
    <property type="project" value="InterPro"/>
</dbReference>